<accession>K9D2D2</accession>
<dbReference type="PROSITE" id="PS51136">
    <property type="entry name" value="WAC"/>
    <property type="match status" value="1"/>
</dbReference>
<proteinExistence type="predicted"/>
<dbReference type="InterPro" id="IPR013136">
    <property type="entry name" value="WSTF_Acf1_Cbp146"/>
</dbReference>
<dbReference type="eggNOG" id="COG0568">
    <property type="taxonomic scope" value="Bacteria"/>
</dbReference>
<feature type="domain" description="WAC" evidence="1">
    <location>
        <begin position="530"/>
        <end position="552"/>
    </location>
</feature>
<dbReference type="EMBL" id="AHAF01000005">
    <property type="protein sequence ID" value="EKU78438.1"/>
    <property type="molecule type" value="Genomic_DNA"/>
</dbReference>
<evidence type="ECO:0000313" key="3">
    <source>
        <dbReference type="Proteomes" id="UP000009891"/>
    </source>
</evidence>
<dbReference type="Proteomes" id="UP000009891">
    <property type="component" value="Unassembled WGS sequence"/>
</dbReference>
<dbReference type="OrthoDB" id="9805706at2"/>
<dbReference type="AlphaFoldDB" id="K9D2D2"/>
<dbReference type="HOGENOM" id="CLU_493421_0_0_9"/>
<dbReference type="STRING" id="883156.HMPREF9282_01055"/>
<name>K9D2D2_9FIRM</name>
<evidence type="ECO:0000259" key="1">
    <source>
        <dbReference type="PROSITE" id="PS51136"/>
    </source>
</evidence>
<sequence>MKEIFGFSDDNLDYVRKNFRNGVTSPKRIFRDYFLSLPLKRLFISYMADQICVIDEQRTLSTKPDIIKALLKSYSILAIDVRSLYFKYKVVIESQINREELDFANIKEFEKFLRKLPFVLWQGNDTFRRCELTVAALDLIFCEIDFAKYNNSEISCKLLYQEYKVLFDKMGINSYIEVYYLLLNNKDKIKDVEIIFKNNFIIAFGSVDIDRQIRFILRVFKSLELNKFWHFYDQFYGVDIQALSLYNSEINKYRIGDKLYFEKEEILDRKEKSNSILVINSNEKLTNEEVEIFKMKLKEPIYSVESIEWLFKVVAGRPREYKLSLADLEVIGYKLMDGWVFKSEFNLIDEAIYAYLEQLNTLNLENDDKFLLKYDKFPDILMMYCSNFKFIEVEPEVYVSLRKLEKHGITKHDIFDYIDSMESFSNRCCFTIAFIRQLGFSAKIDSLGFTNYFCESILKNSKRFMHTQIGNTTLFCSRGEPITLFNLIEEIVIALEGVKVVDLIRLIQRGYDIDITEAQLIETIKRKRKSEMFYSKQKEKIYRDYDTYQEDI</sequence>
<keyword evidence="3" id="KW-1185">Reference proteome</keyword>
<dbReference type="PATRIC" id="fig|883156.3.peg.1034"/>
<reference evidence="2 3" key="1">
    <citation type="submission" date="2012-09" db="EMBL/GenBank/DDBJ databases">
        <title>The Genome Sequence of Veillonella ratti ACS-216-V-COL6B.</title>
        <authorList>
            <consortium name="The Broad Institute Genome Sequencing Platform"/>
            <person name="Earl A."/>
            <person name="Ward D."/>
            <person name="Feldgarden M."/>
            <person name="Gevers D."/>
            <person name="Saerens B."/>
            <person name="Vaneechoutte M."/>
            <person name="Walker B."/>
            <person name="Young S.K."/>
            <person name="Zeng Q."/>
            <person name="Gargeya S."/>
            <person name="Fitzgerald M."/>
            <person name="Haas B."/>
            <person name="Abouelleil A."/>
            <person name="Alvarado L."/>
            <person name="Arachchi H.M."/>
            <person name="Berlin A."/>
            <person name="Chapman S.B."/>
            <person name="Goldberg J."/>
            <person name="Griggs A."/>
            <person name="Gujja S."/>
            <person name="Hansen M."/>
            <person name="Howarth C."/>
            <person name="Imamovic A."/>
            <person name="Larimer J."/>
            <person name="McCowen C."/>
            <person name="Montmayeur A."/>
            <person name="Murphy C."/>
            <person name="Neiman D."/>
            <person name="Pearson M."/>
            <person name="Priest M."/>
            <person name="Roberts A."/>
            <person name="Saif S."/>
            <person name="Shea T."/>
            <person name="Sisk P."/>
            <person name="Sykes S."/>
            <person name="Wortman J."/>
            <person name="Nusbaum C."/>
            <person name="Birren B."/>
        </authorList>
    </citation>
    <scope>NUCLEOTIDE SEQUENCE [LARGE SCALE GENOMIC DNA]</scope>
    <source>
        <strain evidence="2 3">ACS-216-V-Col6b</strain>
    </source>
</reference>
<gene>
    <name evidence="2" type="ORF">HMPREF9282_01055</name>
</gene>
<evidence type="ECO:0000313" key="2">
    <source>
        <dbReference type="EMBL" id="EKU78438.1"/>
    </source>
</evidence>
<protein>
    <recommendedName>
        <fullName evidence="1">WAC domain-containing protein</fullName>
    </recommendedName>
</protein>
<organism evidence="2 3">
    <name type="scientific">Veillonella seminalis ACS-216-V-Col6b</name>
    <dbReference type="NCBI Taxonomy" id="883156"/>
    <lineage>
        <taxon>Bacteria</taxon>
        <taxon>Bacillati</taxon>
        <taxon>Bacillota</taxon>
        <taxon>Negativicutes</taxon>
        <taxon>Veillonellales</taxon>
        <taxon>Veillonellaceae</taxon>
        <taxon>Veillonella</taxon>
    </lineage>
</organism>
<comment type="caution">
    <text evidence="2">The sequence shown here is derived from an EMBL/GenBank/DDBJ whole genome shotgun (WGS) entry which is preliminary data.</text>
</comment>
<dbReference type="RefSeq" id="WP_006555942.1">
    <property type="nucleotide sequence ID" value="NZ_JH992937.1"/>
</dbReference>